<keyword evidence="1" id="KW-0472">Membrane</keyword>
<dbReference type="EMBL" id="GBRH01236319">
    <property type="protein sequence ID" value="JAD61576.1"/>
    <property type="molecule type" value="Transcribed_RNA"/>
</dbReference>
<keyword evidence="1" id="KW-0812">Transmembrane</keyword>
<dbReference type="AlphaFoldDB" id="A0A0A9BE33"/>
<reference evidence="2" key="2">
    <citation type="journal article" date="2015" name="Data Brief">
        <title>Shoot transcriptome of the giant reed, Arundo donax.</title>
        <authorList>
            <person name="Barrero R.A."/>
            <person name="Guerrero F.D."/>
            <person name="Moolhuijzen P."/>
            <person name="Goolsby J.A."/>
            <person name="Tidwell J."/>
            <person name="Bellgard S.E."/>
            <person name="Bellgard M.I."/>
        </authorList>
    </citation>
    <scope>NUCLEOTIDE SEQUENCE</scope>
    <source>
        <tissue evidence="2">Shoot tissue taken approximately 20 cm above the soil surface</tissue>
    </source>
</reference>
<organism evidence="2">
    <name type="scientific">Arundo donax</name>
    <name type="common">Giant reed</name>
    <name type="synonym">Donax arundinaceus</name>
    <dbReference type="NCBI Taxonomy" id="35708"/>
    <lineage>
        <taxon>Eukaryota</taxon>
        <taxon>Viridiplantae</taxon>
        <taxon>Streptophyta</taxon>
        <taxon>Embryophyta</taxon>
        <taxon>Tracheophyta</taxon>
        <taxon>Spermatophyta</taxon>
        <taxon>Magnoliopsida</taxon>
        <taxon>Liliopsida</taxon>
        <taxon>Poales</taxon>
        <taxon>Poaceae</taxon>
        <taxon>PACMAD clade</taxon>
        <taxon>Arundinoideae</taxon>
        <taxon>Arundineae</taxon>
        <taxon>Arundo</taxon>
    </lineage>
</organism>
<protein>
    <submittedName>
        <fullName evidence="2">Uncharacterized protein</fullName>
    </submittedName>
</protein>
<proteinExistence type="predicted"/>
<keyword evidence="1" id="KW-1133">Transmembrane helix</keyword>
<evidence type="ECO:0000256" key="1">
    <source>
        <dbReference type="SAM" id="Phobius"/>
    </source>
</evidence>
<name>A0A0A9BE33_ARUDO</name>
<accession>A0A0A9BE33</accession>
<feature type="transmembrane region" description="Helical" evidence="1">
    <location>
        <begin position="12"/>
        <end position="37"/>
    </location>
</feature>
<sequence>MGRKLKCVRNFYLGLIPSVFPMHINMLIFCLACFNHVPVSTRHH</sequence>
<reference evidence="2" key="1">
    <citation type="submission" date="2014-09" db="EMBL/GenBank/DDBJ databases">
        <authorList>
            <person name="Magalhaes I.L.F."/>
            <person name="Oliveira U."/>
            <person name="Santos F.R."/>
            <person name="Vidigal T.H.D.A."/>
            <person name="Brescovit A.D."/>
            <person name="Santos A.J."/>
        </authorList>
    </citation>
    <scope>NUCLEOTIDE SEQUENCE</scope>
    <source>
        <tissue evidence="2">Shoot tissue taken approximately 20 cm above the soil surface</tissue>
    </source>
</reference>
<evidence type="ECO:0000313" key="2">
    <source>
        <dbReference type="EMBL" id="JAD61576.1"/>
    </source>
</evidence>